<feature type="compositionally biased region" description="Polar residues" evidence="1">
    <location>
        <begin position="56"/>
        <end position="67"/>
    </location>
</feature>
<keyword evidence="2" id="KW-0812">Transmembrane</keyword>
<reference evidence="4" key="1">
    <citation type="submission" date="2016-11" db="UniProtKB">
        <authorList>
            <consortium name="WormBaseParasite"/>
        </authorList>
    </citation>
    <scope>IDENTIFICATION</scope>
</reference>
<evidence type="ECO:0000313" key="4">
    <source>
        <dbReference type="WBParaSite" id="Hba_20761"/>
    </source>
</evidence>
<dbReference type="AlphaFoldDB" id="A0A1I7XTU5"/>
<organism evidence="3 4">
    <name type="scientific">Heterorhabditis bacteriophora</name>
    <name type="common">Entomopathogenic nematode worm</name>
    <dbReference type="NCBI Taxonomy" id="37862"/>
    <lineage>
        <taxon>Eukaryota</taxon>
        <taxon>Metazoa</taxon>
        <taxon>Ecdysozoa</taxon>
        <taxon>Nematoda</taxon>
        <taxon>Chromadorea</taxon>
        <taxon>Rhabditida</taxon>
        <taxon>Rhabditina</taxon>
        <taxon>Rhabditomorpha</taxon>
        <taxon>Strongyloidea</taxon>
        <taxon>Heterorhabditidae</taxon>
        <taxon>Heterorhabditis</taxon>
    </lineage>
</organism>
<dbReference type="Proteomes" id="UP000095283">
    <property type="component" value="Unplaced"/>
</dbReference>
<keyword evidence="3" id="KW-1185">Reference proteome</keyword>
<feature type="region of interest" description="Disordered" evidence="1">
    <location>
        <begin position="142"/>
        <end position="189"/>
    </location>
</feature>
<keyword evidence="2" id="KW-1133">Transmembrane helix</keyword>
<evidence type="ECO:0000256" key="1">
    <source>
        <dbReference type="SAM" id="MobiDB-lite"/>
    </source>
</evidence>
<feature type="region of interest" description="Disordered" evidence="1">
    <location>
        <begin position="34"/>
        <end position="67"/>
    </location>
</feature>
<feature type="transmembrane region" description="Helical" evidence="2">
    <location>
        <begin position="362"/>
        <end position="385"/>
    </location>
</feature>
<accession>A0A1I7XTU5</accession>
<keyword evidence="2" id="KW-0472">Membrane</keyword>
<name>A0A1I7XTU5_HETBA</name>
<sequence length="389" mass="43515">MGLKPNSVTYLTKSVMEHEQSLINDTNMLLKDSTSFPNGSPLLGNLPSEKDDLNRKSNGVSKLPNGSTDCSGLISDVQKPLYVQINGFNKSLPLDSPQSHVVSPTLPILNSSVSHLSPCLPRNLSLSLETNFNDVTSKNIPGTSSTSISPMSLSNSKNSCGAPGPSGIRPLLNSGPPRSQNSNPRRDIEVTKRRTITDKINRCKEQKCFDFIIPQCEAQSSTQLAMIVRRYKKCNNEDMPKLIRKYVYDEDEIDKKASLAAEAPAGQYDDLTDMSDVETDNRRIEVGALRWNEEKVRHGAFDIRTSRVLEDKLKQLKNLEEEVGSDVARVDYSQMKPSTSTDMFSLADPRINAQISFIESCWYIRLLILFFSNFLVFNLNIYLIVYTSF</sequence>
<feature type="compositionally biased region" description="Low complexity" evidence="1">
    <location>
        <begin position="144"/>
        <end position="156"/>
    </location>
</feature>
<evidence type="ECO:0000256" key="2">
    <source>
        <dbReference type="SAM" id="Phobius"/>
    </source>
</evidence>
<proteinExistence type="predicted"/>
<protein>
    <submittedName>
        <fullName evidence="4">HUN domain-containing protein</fullName>
    </submittedName>
</protein>
<dbReference type="WBParaSite" id="Hba_20761">
    <property type="protein sequence ID" value="Hba_20761"/>
    <property type="gene ID" value="Hba_20761"/>
</dbReference>
<evidence type="ECO:0000313" key="3">
    <source>
        <dbReference type="Proteomes" id="UP000095283"/>
    </source>
</evidence>